<dbReference type="SUPFAM" id="SSF103473">
    <property type="entry name" value="MFS general substrate transporter"/>
    <property type="match status" value="1"/>
</dbReference>
<evidence type="ECO:0000256" key="2">
    <source>
        <dbReference type="ARBA" id="ARBA00006236"/>
    </source>
</evidence>
<dbReference type="InterPro" id="IPR005829">
    <property type="entry name" value="Sugar_transporter_CS"/>
</dbReference>
<feature type="transmembrane region" description="Helical" evidence="8">
    <location>
        <begin position="280"/>
        <end position="300"/>
    </location>
</feature>
<feature type="transmembrane region" description="Helical" evidence="8">
    <location>
        <begin position="12"/>
        <end position="30"/>
    </location>
</feature>
<comment type="caution">
    <text evidence="10">The sequence shown here is derived from an EMBL/GenBank/DDBJ whole genome shotgun (WGS) entry which is preliminary data.</text>
</comment>
<evidence type="ECO:0000256" key="7">
    <source>
        <dbReference type="ARBA" id="ARBA00023136"/>
    </source>
</evidence>
<dbReference type="Gene3D" id="1.20.1720.10">
    <property type="entry name" value="Multidrug resistance protein D"/>
    <property type="match status" value="1"/>
</dbReference>
<proteinExistence type="inferred from homology"/>
<keyword evidence="6 8" id="KW-1133">Transmembrane helix</keyword>
<dbReference type="CDD" id="cd17320">
    <property type="entry name" value="MFS_MdfA_MDR_like"/>
    <property type="match status" value="1"/>
</dbReference>
<organism evidence="10 11">
    <name type="scientific">Furfurilactobacillus milii</name>
    <dbReference type="NCBI Taxonomy" id="2888272"/>
    <lineage>
        <taxon>Bacteria</taxon>
        <taxon>Bacillati</taxon>
        <taxon>Bacillota</taxon>
        <taxon>Bacilli</taxon>
        <taxon>Lactobacillales</taxon>
        <taxon>Lactobacillaceae</taxon>
        <taxon>Furfurilactobacillus</taxon>
    </lineage>
</organism>
<accession>A0A6N9I263</accession>
<dbReference type="GO" id="GO:0042910">
    <property type="term" value="F:xenobiotic transmembrane transporter activity"/>
    <property type="evidence" value="ECO:0007669"/>
    <property type="project" value="InterPro"/>
</dbReference>
<dbReference type="PROSITE" id="PS50850">
    <property type="entry name" value="MFS"/>
    <property type="match status" value="1"/>
</dbReference>
<dbReference type="InterPro" id="IPR011701">
    <property type="entry name" value="MFS"/>
</dbReference>
<comment type="caution">
    <text evidence="8">Lacks conserved residue(s) required for the propagation of feature annotation.</text>
</comment>
<evidence type="ECO:0000256" key="3">
    <source>
        <dbReference type="ARBA" id="ARBA00022448"/>
    </source>
</evidence>
<dbReference type="RefSeq" id="WP_161001444.1">
    <property type="nucleotide sequence ID" value="NZ_WEZQ01000005.1"/>
</dbReference>
<dbReference type="Proteomes" id="UP000449209">
    <property type="component" value="Unassembled WGS sequence"/>
</dbReference>
<evidence type="ECO:0000313" key="10">
    <source>
        <dbReference type="EMBL" id="MYV16877.1"/>
    </source>
</evidence>
<dbReference type="FunFam" id="1.20.1720.10:FF:000005">
    <property type="entry name" value="Bcr/CflA family efflux transporter"/>
    <property type="match status" value="1"/>
</dbReference>
<dbReference type="GO" id="GO:1990961">
    <property type="term" value="P:xenobiotic detoxification by transmembrane export across the plasma membrane"/>
    <property type="evidence" value="ECO:0007669"/>
    <property type="project" value="InterPro"/>
</dbReference>
<dbReference type="InterPro" id="IPR004812">
    <property type="entry name" value="Efflux_drug-R_Bcr/CmlA"/>
</dbReference>
<keyword evidence="3 8" id="KW-0813">Transport</keyword>
<dbReference type="InterPro" id="IPR020846">
    <property type="entry name" value="MFS_dom"/>
</dbReference>
<dbReference type="InterPro" id="IPR036259">
    <property type="entry name" value="MFS_trans_sf"/>
</dbReference>
<evidence type="ECO:0000256" key="8">
    <source>
        <dbReference type="RuleBase" id="RU365088"/>
    </source>
</evidence>
<evidence type="ECO:0000313" key="11">
    <source>
        <dbReference type="Proteomes" id="UP000449209"/>
    </source>
</evidence>
<dbReference type="AlphaFoldDB" id="A0A6N9I263"/>
<dbReference type="PANTHER" id="PTHR23502">
    <property type="entry name" value="MAJOR FACILITATOR SUPERFAMILY"/>
    <property type="match status" value="1"/>
</dbReference>
<feature type="transmembrane region" description="Helical" evidence="8">
    <location>
        <begin position="214"/>
        <end position="233"/>
    </location>
</feature>
<dbReference type="PROSITE" id="PS00216">
    <property type="entry name" value="SUGAR_TRANSPORT_1"/>
    <property type="match status" value="1"/>
</dbReference>
<keyword evidence="7 8" id="KW-0472">Membrane</keyword>
<comment type="subcellular location">
    <subcellularLocation>
        <location evidence="1 8">Cell membrane</location>
        <topology evidence="1 8">Multi-pass membrane protein</topology>
    </subcellularLocation>
</comment>
<feature type="transmembrane region" description="Helical" evidence="8">
    <location>
        <begin position="50"/>
        <end position="70"/>
    </location>
</feature>
<reference evidence="10 11" key="1">
    <citation type="journal article" date="2019" name="Appl. Environ. Microbiol.">
        <title>Genetic determinants of hydroxycinnamic acid metabolism in heterofermentative lactobacilli.</title>
        <authorList>
            <person name="Gaur G."/>
            <person name="Oh J.H."/>
            <person name="Filannino P."/>
            <person name="Gobbetti M."/>
            <person name="van Pijkeren J.P."/>
            <person name="Ganzle M.G."/>
        </authorList>
    </citation>
    <scope>NUCLEOTIDE SEQUENCE [LARGE SCALE GENOMIC DNA]</scope>
    <source>
        <strain evidence="10 11">C5</strain>
    </source>
</reference>
<feature type="transmembrane region" description="Helical" evidence="8">
    <location>
        <begin position="82"/>
        <end position="104"/>
    </location>
</feature>
<dbReference type="GO" id="GO:0005886">
    <property type="term" value="C:plasma membrane"/>
    <property type="evidence" value="ECO:0007669"/>
    <property type="project" value="UniProtKB-SubCell"/>
</dbReference>
<feature type="transmembrane region" description="Helical" evidence="8">
    <location>
        <begin position="139"/>
        <end position="165"/>
    </location>
</feature>
<comment type="similarity">
    <text evidence="2 8">Belongs to the major facilitator superfamily. Bcr/CmlA family.</text>
</comment>
<dbReference type="PANTHER" id="PTHR23502:SF132">
    <property type="entry name" value="POLYAMINE TRANSPORTER 2-RELATED"/>
    <property type="match status" value="1"/>
</dbReference>
<feature type="domain" description="Major facilitator superfamily (MFS) profile" evidence="9">
    <location>
        <begin position="12"/>
        <end position="394"/>
    </location>
</feature>
<protein>
    <recommendedName>
        <fullName evidence="8">Bcr/CflA family efflux transporter</fullName>
    </recommendedName>
</protein>
<dbReference type="OrthoDB" id="9800416at2"/>
<feature type="transmembrane region" description="Helical" evidence="8">
    <location>
        <begin position="245"/>
        <end position="268"/>
    </location>
</feature>
<feature type="transmembrane region" description="Helical" evidence="8">
    <location>
        <begin position="369"/>
        <end position="388"/>
    </location>
</feature>
<dbReference type="EMBL" id="WEZQ01000005">
    <property type="protein sequence ID" value="MYV16877.1"/>
    <property type="molecule type" value="Genomic_DNA"/>
</dbReference>
<evidence type="ECO:0000256" key="4">
    <source>
        <dbReference type="ARBA" id="ARBA00022475"/>
    </source>
</evidence>
<dbReference type="NCBIfam" id="TIGR00710">
    <property type="entry name" value="efflux_Bcr_CflA"/>
    <property type="match status" value="1"/>
</dbReference>
<evidence type="ECO:0000256" key="5">
    <source>
        <dbReference type="ARBA" id="ARBA00022692"/>
    </source>
</evidence>
<evidence type="ECO:0000256" key="6">
    <source>
        <dbReference type="ARBA" id="ARBA00022989"/>
    </source>
</evidence>
<dbReference type="Pfam" id="PF07690">
    <property type="entry name" value="MFS_1"/>
    <property type="match status" value="1"/>
</dbReference>
<keyword evidence="4 8" id="KW-1003">Cell membrane</keyword>
<feature type="transmembrane region" description="Helical" evidence="8">
    <location>
        <begin position="171"/>
        <end position="193"/>
    </location>
</feature>
<keyword evidence="5 8" id="KW-0812">Transmembrane</keyword>
<evidence type="ECO:0000259" key="9">
    <source>
        <dbReference type="PROSITE" id="PS50850"/>
    </source>
</evidence>
<gene>
    <name evidence="10" type="ORF">GB993_05025</name>
</gene>
<name>A0A6N9I263_9LACO</name>
<evidence type="ECO:0000256" key="1">
    <source>
        <dbReference type="ARBA" id="ARBA00004651"/>
    </source>
</evidence>
<sequence>MPVEKQQTVKPSLFLTLLLGTLSAFGPLSLDMYLPALPQLQASFHTSSAAVQASISACLIGMAVGQLIIGPWSDRVGRRKPLLIGLVVFTLTSAALIFVHSIVVFLVLRVIQGLAGAAGQVLSRAVARDLFSGHRLTTFYATLMSINGIFPVIAPILGAVLVSFFPWESVFVTLTIVGILLVIASAFGLPETATSIGGPVEKLDFKSVFSNGRFMLNASLLALVYGALFTYIADSSFIFQQDYHLSTTAFSIIYAINGLGIALGSKIVGRVSEFLNEHQIAQVGFLVPLIGCVILVINALTINQLWLFAVALWFVVSSVGFNSTITTAIAMESTTKNIGTASAILGTLSQLVGGVASPLVGLFGSNTAYPMIILISIFEALGLILLHFSRSTASNKDL</sequence>
<feature type="transmembrane region" description="Helical" evidence="8">
    <location>
        <begin position="306"/>
        <end position="331"/>
    </location>
</feature>